<dbReference type="Pfam" id="PF14235">
    <property type="entry name" value="DUF4337"/>
    <property type="match status" value="1"/>
</dbReference>
<keyword evidence="1" id="KW-0812">Transmembrane</keyword>
<feature type="transmembrane region" description="Helical" evidence="1">
    <location>
        <begin position="166"/>
        <end position="187"/>
    </location>
</feature>
<feature type="transmembrane region" description="Helical" evidence="1">
    <location>
        <begin position="140"/>
        <end position="160"/>
    </location>
</feature>
<dbReference type="EMBL" id="CP158568">
    <property type="protein sequence ID" value="XBY43687.1"/>
    <property type="molecule type" value="Genomic_DNA"/>
</dbReference>
<organism evidence="2">
    <name type="scientific">Methyloraptor flagellatus</name>
    <dbReference type="NCBI Taxonomy" id="3162530"/>
    <lineage>
        <taxon>Bacteria</taxon>
        <taxon>Pseudomonadati</taxon>
        <taxon>Pseudomonadota</taxon>
        <taxon>Alphaproteobacteria</taxon>
        <taxon>Hyphomicrobiales</taxon>
        <taxon>Ancalomicrobiaceae</taxon>
        <taxon>Methyloraptor</taxon>
    </lineage>
</organism>
<dbReference type="KEGG" id="mflg:ABS361_16630"/>
<name>A0AAU7X7E8_9HYPH</name>
<accession>A0AAU7X7E8</accession>
<dbReference type="RefSeq" id="WP_407048788.1">
    <property type="nucleotide sequence ID" value="NZ_CP158568.1"/>
</dbReference>
<dbReference type="AlphaFoldDB" id="A0AAU7X7E8"/>
<feature type="transmembrane region" description="Helical" evidence="1">
    <location>
        <begin position="25"/>
        <end position="46"/>
    </location>
</feature>
<sequence length="188" mass="20509">MAELPTEHFEHAEHAKHAAAHGDRLTAYVSLTIAVLAVVAATVGSLETLSSGKAISAKNEAVLFQNKATDQWAFFQAKSIKKNMYEIAGAGDGPKKDDFLRQAKKNEDESNEIMKEARRLEHEAEARLHESETFEHRHHILTIAVTMLHVSIAVATISIISGGKRWPWYASILLGLVGSAVAGSAYAH</sequence>
<protein>
    <submittedName>
        <fullName evidence="2">DUF4337 domain-containing protein</fullName>
    </submittedName>
</protein>
<evidence type="ECO:0000256" key="1">
    <source>
        <dbReference type="SAM" id="Phobius"/>
    </source>
</evidence>
<gene>
    <name evidence="2" type="ORF">ABS361_16630</name>
</gene>
<proteinExistence type="predicted"/>
<keyword evidence="1" id="KW-0472">Membrane</keyword>
<keyword evidence="1" id="KW-1133">Transmembrane helix</keyword>
<dbReference type="InterPro" id="IPR025570">
    <property type="entry name" value="DUF4337"/>
</dbReference>
<reference evidence="2" key="1">
    <citation type="submission" date="2024-06" db="EMBL/GenBank/DDBJ databases">
        <title>Methylostella associata gen. nov., sp. nov., a novel Ancalomicrobiaceae-affiliated facultatively methylotrophic bacteria that feed on methanotrophs of the genus Methylococcus.</title>
        <authorList>
            <person name="Saltykova V."/>
            <person name="Danilova O.V."/>
            <person name="Oshkin I.Y."/>
            <person name="Belova S.E."/>
            <person name="Pimenov N.V."/>
            <person name="Dedysh S.N."/>
        </authorList>
    </citation>
    <scope>NUCLEOTIDE SEQUENCE</scope>
    <source>
        <strain evidence="2">S20</strain>
    </source>
</reference>
<evidence type="ECO:0000313" key="2">
    <source>
        <dbReference type="EMBL" id="XBY43687.1"/>
    </source>
</evidence>